<evidence type="ECO:0000313" key="2">
    <source>
        <dbReference type="EMBL" id="QPI60726.1"/>
    </source>
</evidence>
<reference evidence="2 3" key="1">
    <citation type="submission" date="2020-11" db="EMBL/GenBank/DDBJ databases">
        <title>Complete genome sequence unveiled secondary metabolic potentials in Streptomyces solisilvae HNM0141.</title>
        <authorList>
            <person name="Huang X."/>
        </authorList>
    </citation>
    <scope>NUCLEOTIDE SEQUENCE [LARGE SCALE GENOMIC DNA]</scope>
    <source>
        <strain evidence="2 3">HNM0141</strain>
    </source>
</reference>
<accession>A0ABX6WK43</accession>
<proteinExistence type="predicted"/>
<dbReference type="Proteomes" id="UP000663421">
    <property type="component" value="Chromosome"/>
</dbReference>
<feature type="region of interest" description="Disordered" evidence="1">
    <location>
        <begin position="70"/>
        <end position="120"/>
    </location>
</feature>
<dbReference type="EMBL" id="CP065050">
    <property type="protein sequence ID" value="QPI60726.1"/>
    <property type="molecule type" value="Genomic_DNA"/>
</dbReference>
<feature type="compositionally biased region" description="Low complexity" evidence="1">
    <location>
        <begin position="31"/>
        <end position="54"/>
    </location>
</feature>
<evidence type="ECO:0000313" key="3">
    <source>
        <dbReference type="Proteomes" id="UP000663421"/>
    </source>
</evidence>
<keyword evidence="3" id="KW-1185">Reference proteome</keyword>
<feature type="region of interest" description="Disordered" evidence="1">
    <location>
        <begin position="25"/>
        <end position="54"/>
    </location>
</feature>
<dbReference type="Gene3D" id="3.40.50.2000">
    <property type="entry name" value="Glycogen Phosphorylase B"/>
    <property type="match status" value="1"/>
</dbReference>
<dbReference type="SUPFAM" id="SSF53756">
    <property type="entry name" value="UDP-Glycosyltransferase/glycogen phosphorylase"/>
    <property type="match status" value="1"/>
</dbReference>
<evidence type="ECO:0000256" key="1">
    <source>
        <dbReference type="SAM" id="MobiDB-lite"/>
    </source>
</evidence>
<protein>
    <submittedName>
        <fullName evidence="2">Uncharacterized protein</fullName>
    </submittedName>
</protein>
<organism evidence="2 3">
    <name type="scientific">Streptomyces malaysiensis</name>
    <dbReference type="NCBI Taxonomy" id="92644"/>
    <lineage>
        <taxon>Bacteria</taxon>
        <taxon>Bacillati</taxon>
        <taxon>Actinomycetota</taxon>
        <taxon>Actinomycetes</taxon>
        <taxon>Kitasatosporales</taxon>
        <taxon>Streptomycetaceae</taxon>
        <taxon>Streptomyces</taxon>
        <taxon>Streptomyces violaceusniger group</taxon>
    </lineage>
</organism>
<gene>
    <name evidence="2" type="ORF">I1A49_42690</name>
</gene>
<name>A0ABX6WK43_STRMQ</name>
<sequence>MRVRSVTRADRSHPLPMVPLAWAPSAAGHEAQAAGTPALAGPGPGLSAHAAPDSGGVLAADTAAALGGLTTDLPREGVRRLGHQPSFRTGTERPRAENLARPGPHDLAPVPERRTAERRR</sequence>
<feature type="compositionally biased region" description="Basic and acidic residues" evidence="1">
    <location>
        <begin position="111"/>
        <end position="120"/>
    </location>
</feature>